<proteinExistence type="predicted"/>
<evidence type="ECO:0000256" key="1">
    <source>
        <dbReference type="SAM" id="SignalP"/>
    </source>
</evidence>
<feature type="chain" id="PRO_5045045332" description="Carboxypeptidase regulatory-like domain-containing protein" evidence="1">
    <location>
        <begin position="24"/>
        <end position="118"/>
    </location>
</feature>
<dbReference type="EMBL" id="BMFS01000002">
    <property type="protein sequence ID" value="GGG93253.1"/>
    <property type="molecule type" value="Genomic_DNA"/>
</dbReference>
<organism evidence="2 3">
    <name type="scientific">Glycocaulis albus</name>
    <dbReference type="NCBI Taxonomy" id="1382801"/>
    <lineage>
        <taxon>Bacteria</taxon>
        <taxon>Pseudomonadati</taxon>
        <taxon>Pseudomonadota</taxon>
        <taxon>Alphaproteobacteria</taxon>
        <taxon>Maricaulales</taxon>
        <taxon>Maricaulaceae</taxon>
        <taxon>Glycocaulis</taxon>
    </lineage>
</organism>
<keyword evidence="3" id="KW-1185">Reference proteome</keyword>
<feature type="signal peptide" evidence="1">
    <location>
        <begin position="1"/>
        <end position="23"/>
    </location>
</feature>
<name>A0ABQ1XH32_9PROT</name>
<dbReference type="RefSeq" id="WP_188451061.1">
    <property type="nucleotide sequence ID" value="NZ_BMFS01000002.1"/>
</dbReference>
<dbReference type="InterPro" id="IPR006311">
    <property type="entry name" value="TAT_signal"/>
</dbReference>
<keyword evidence="1" id="KW-0732">Signal</keyword>
<dbReference type="Proteomes" id="UP000648722">
    <property type="component" value="Unassembled WGS sequence"/>
</dbReference>
<evidence type="ECO:0000313" key="3">
    <source>
        <dbReference type="Proteomes" id="UP000648722"/>
    </source>
</evidence>
<evidence type="ECO:0000313" key="2">
    <source>
        <dbReference type="EMBL" id="GGG93253.1"/>
    </source>
</evidence>
<protein>
    <recommendedName>
        <fullName evidence="4">Carboxypeptidase regulatory-like domain-containing protein</fullName>
    </recommendedName>
</protein>
<gene>
    <name evidence="2" type="ORF">GCM10007420_05880</name>
</gene>
<sequence length="118" mass="13192">MKQSRRIFIQSTLSASIAGLAFAGQSSARQAQAEDPIPLIDVVVEKVPPGHAVANVTTDRRGMIAMRDLEAGYYEVRDANNTVRAGIRHRGGPVRWQLRQRRDTRRPIWSLTDQSDPL</sequence>
<dbReference type="PROSITE" id="PS51318">
    <property type="entry name" value="TAT"/>
    <property type="match status" value="1"/>
</dbReference>
<reference evidence="3" key="1">
    <citation type="journal article" date="2019" name="Int. J. Syst. Evol. Microbiol.">
        <title>The Global Catalogue of Microorganisms (GCM) 10K type strain sequencing project: providing services to taxonomists for standard genome sequencing and annotation.</title>
        <authorList>
            <consortium name="The Broad Institute Genomics Platform"/>
            <consortium name="The Broad Institute Genome Sequencing Center for Infectious Disease"/>
            <person name="Wu L."/>
            <person name="Ma J."/>
        </authorList>
    </citation>
    <scope>NUCLEOTIDE SEQUENCE [LARGE SCALE GENOMIC DNA]</scope>
    <source>
        <strain evidence="3">CGMCC 1.12766</strain>
    </source>
</reference>
<accession>A0ABQ1XH32</accession>
<comment type="caution">
    <text evidence="2">The sequence shown here is derived from an EMBL/GenBank/DDBJ whole genome shotgun (WGS) entry which is preliminary data.</text>
</comment>
<evidence type="ECO:0008006" key="4">
    <source>
        <dbReference type="Google" id="ProtNLM"/>
    </source>
</evidence>